<accession>A0ABW6JBD2</accession>
<dbReference type="InterPro" id="IPR001387">
    <property type="entry name" value="Cro/C1-type_HTH"/>
</dbReference>
<protein>
    <submittedName>
        <fullName evidence="2">Helix-turn-helix domain-containing protein</fullName>
    </submittedName>
</protein>
<organism evidence="2 3">
    <name type="scientific">Streptomyces cellulosae</name>
    <dbReference type="NCBI Taxonomy" id="1968"/>
    <lineage>
        <taxon>Bacteria</taxon>
        <taxon>Bacillati</taxon>
        <taxon>Actinomycetota</taxon>
        <taxon>Actinomycetes</taxon>
        <taxon>Kitasatosporales</taxon>
        <taxon>Streptomycetaceae</taxon>
        <taxon>Streptomyces</taxon>
    </lineage>
</organism>
<keyword evidence="3" id="KW-1185">Reference proteome</keyword>
<feature type="domain" description="HTH cro/C1-type" evidence="1">
    <location>
        <begin position="24"/>
        <end position="83"/>
    </location>
</feature>
<evidence type="ECO:0000313" key="3">
    <source>
        <dbReference type="Proteomes" id="UP001600650"/>
    </source>
</evidence>
<dbReference type="CDD" id="cd00093">
    <property type="entry name" value="HTH_XRE"/>
    <property type="match status" value="1"/>
</dbReference>
<evidence type="ECO:0000259" key="1">
    <source>
        <dbReference type="PROSITE" id="PS50943"/>
    </source>
</evidence>
<dbReference type="Proteomes" id="UP001600650">
    <property type="component" value="Unassembled WGS sequence"/>
</dbReference>
<dbReference type="PROSITE" id="PS50943">
    <property type="entry name" value="HTH_CROC1"/>
    <property type="match status" value="1"/>
</dbReference>
<evidence type="ECO:0000313" key="2">
    <source>
        <dbReference type="EMBL" id="MFE7962042.1"/>
    </source>
</evidence>
<proteinExistence type="predicted"/>
<dbReference type="EMBL" id="JBHVBU010000005">
    <property type="protein sequence ID" value="MFE7962042.1"/>
    <property type="molecule type" value="Genomic_DNA"/>
</dbReference>
<sequence>MAEQQRGRRAIEVGPTGRTVAANIARLRERRGLTTRQLSGVLERAGRPIPASGITRMEKGERVVTTDELAALAVAFGVSPSALLLPLTNRHDERVEITGGGEVDALRAWEWGIGRLPLKTNPEKERTELAEFSLYGRPQWLQDHVRFVVTGSLSGEGGLTDDARRAISEAHRRFEQETGESVDLETFTRAWLRAASGEGSDG</sequence>
<reference evidence="2 3" key="1">
    <citation type="submission" date="2024-09" db="EMBL/GenBank/DDBJ databases">
        <title>The Natural Products Discovery Center: Release of the First 8490 Sequenced Strains for Exploring Actinobacteria Biosynthetic Diversity.</title>
        <authorList>
            <person name="Kalkreuter E."/>
            <person name="Kautsar S.A."/>
            <person name="Yang D."/>
            <person name="Bader C.D."/>
            <person name="Teijaro C.N."/>
            <person name="Fluegel L."/>
            <person name="Davis C.M."/>
            <person name="Simpson J.R."/>
            <person name="Lauterbach L."/>
            <person name="Steele A.D."/>
            <person name="Gui C."/>
            <person name="Meng S."/>
            <person name="Li G."/>
            <person name="Viehrig K."/>
            <person name="Ye F."/>
            <person name="Su P."/>
            <person name="Kiefer A.F."/>
            <person name="Nichols A."/>
            <person name="Cepeda A.J."/>
            <person name="Yan W."/>
            <person name="Fan B."/>
            <person name="Jiang Y."/>
            <person name="Adhikari A."/>
            <person name="Zheng C.-J."/>
            <person name="Schuster L."/>
            <person name="Cowan T.M."/>
            <person name="Smanski M.J."/>
            <person name="Chevrette M.G."/>
            <person name="De Carvalho L.P.S."/>
            <person name="Shen B."/>
        </authorList>
    </citation>
    <scope>NUCLEOTIDE SEQUENCE [LARGE SCALE GENOMIC DNA]</scope>
    <source>
        <strain evidence="2 3">NPDC057399</strain>
    </source>
</reference>
<dbReference type="RefSeq" id="WP_381724903.1">
    <property type="nucleotide sequence ID" value="NZ_JBHVBU010000005.1"/>
</dbReference>
<dbReference type="SUPFAM" id="SSF47413">
    <property type="entry name" value="lambda repressor-like DNA-binding domains"/>
    <property type="match status" value="1"/>
</dbReference>
<name>A0ABW6JBD2_STRCE</name>
<dbReference type="SMART" id="SM00530">
    <property type="entry name" value="HTH_XRE"/>
    <property type="match status" value="1"/>
</dbReference>
<dbReference type="Pfam" id="PF13560">
    <property type="entry name" value="HTH_31"/>
    <property type="match status" value="1"/>
</dbReference>
<comment type="caution">
    <text evidence="2">The sequence shown here is derived from an EMBL/GenBank/DDBJ whole genome shotgun (WGS) entry which is preliminary data.</text>
</comment>
<dbReference type="Gene3D" id="1.10.260.40">
    <property type="entry name" value="lambda repressor-like DNA-binding domains"/>
    <property type="match status" value="1"/>
</dbReference>
<gene>
    <name evidence="2" type="ORF">ACFU0X_03165</name>
</gene>
<dbReference type="InterPro" id="IPR010982">
    <property type="entry name" value="Lambda_DNA-bd_dom_sf"/>
</dbReference>